<accession>A0AAD5N5V2</accession>
<reference evidence="4" key="1">
    <citation type="submission" date="2021-06" db="EMBL/GenBank/DDBJ databases">
        <title>Parelaphostrongylus tenuis whole genome reference sequence.</title>
        <authorList>
            <person name="Garwood T.J."/>
            <person name="Larsen P.A."/>
            <person name="Fountain-Jones N.M."/>
            <person name="Garbe J.R."/>
            <person name="Macchietto M.G."/>
            <person name="Kania S.A."/>
            <person name="Gerhold R.W."/>
            <person name="Richards J.E."/>
            <person name="Wolf T.M."/>
        </authorList>
    </citation>
    <scope>NUCLEOTIDE SEQUENCE</scope>
    <source>
        <strain evidence="4">MNPRO001-30</strain>
        <tissue evidence="4">Meninges</tissue>
    </source>
</reference>
<feature type="domain" description="CID" evidence="3">
    <location>
        <begin position="1"/>
        <end position="140"/>
    </location>
</feature>
<comment type="caution">
    <text evidence="4">The sequence shown here is derived from an EMBL/GenBank/DDBJ whole genome shotgun (WGS) entry which is preliminary data.</text>
</comment>
<dbReference type="InterPro" id="IPR051485">
    <property type="entry name" value="SR-CTD_assoc_factor"/>
</dbReference>
<dbReference type="SUPFAM" id="SSF48464">
    <property type="entry name" value="ENTH/VHS domain"/>
    <property type="match status" value="1"/>
</dbReference>
<dbReference type="Gene3D" id="1.25.40.90">
    <property type="match status" value="1"/>
</dbReference>
<proteinExistence type="predicted"/>
<dbReference type="CDD" id="cd16983">
    <property type="entry name" value="CID_SCAF8_like"/>
    <property type="match status" value="1"/>
</dbReference>
<feature type="region of interest" description="Disordered" evidence="2">
    <location>
        <begin position="302"/>
        <end position="324"/>
    </location>
</feature>
<sequence length="498" mass="54242">MDTESVKAFNAELTSVYDSKPPLSKKKIQDIAKVALKAKSYYKHVVFSVEKFLAKCKIEYKIPCLYVIDSIIRTSKHQLKEKDVFAARFLKNFSKTLADLLTCPVCDQPRVIRTLNLWGANGVYTEEQLAPFKQQCRDMGIETDIERVERLVKGDDADMSRYGGAYGRAKEKERKKRRNSASDSPTSSSNIQQNNQSLPIASTTPPMPAPSQLIAPVPQITHDPSLLGAIGDLNNEPSDEVPPCGLSERKLLDMILDANFEISGAFKNDIVLLRKAHGLICRALDARIRAVGDKPEIKDLLSSQFDYSDEEDDGEDNKKAKRPTVTKVCQEDLLSIARNLIEDPNVIAAFKHMHAERVLVLNQIAAQTQQRTLGSSATKGTTTLPTTAQIQGISLPKGLPPNISLPQGVPAGLPGIAGLPAVQSLSGLQSLAGLQSINLAQLSALNQANAAQPNQALLNLLANNSLVSKIGTLSNLQFANARPTPVFSGWRTRSKSAG</sequence>
<dbReference type="GO" id="GO:0003723">
    <property type="term" value="F:RNA binding"/>
    <property type="evidence" value="ECO:0007669"/>
    <property type="project" value="UniProtKB-KW"/>
</dbReference>
<keyword evidence="1" id="KW-0694">RNA-binding</keyword>
<dbReference type="EMBL" id="JAHQIW010003381">
    <property type="protein sequence ID" value="KAJ1358469.1"/>
    <property type="molecule type" value="Genomic_DNA"/>
</dbReference>
<dbReference type="Pfam" id="PF04818">
    <property type="entry name" value="CID"/>
    <property type="match status" value="1"/>
</dbReference>
<organism evidence="4 5">
    <name type="scientific">Parelaphostrongylus tenuis</name>
    <name type="common">Meningeal worm</name>
    <dbReference type="NCBI Taxonomy" id="148309"/>
    <lineage>
        <taxon>Eukaryota</taxon>
        <taxon>Metazoa</taxon>
        <taxon>Ecdysozoa</taxon>
        <taxon>Nematoda</taxon>
        <taxon>Chromadorea</taxon>
        <taxon>Rhabditida</taxon>
        <taxon>Rhabditina</taxon>
        <taxon>Rhabditomorpha</taxon>
        <taxon>Strongyloidea</taxon>
        <taxon>Metastrongylidae</taxon>
        <taxon>Parelaphostrongylus</taxon>
    </lineage>
</organism>
<evidence type="ECO:0000256" key="1">
    <source>
        <dbReference type="ARBA" id="ARBA00022884"/>
    </source>
</evidence>
<evidence type="ECO:0000313" key="4">
    <source>
        <dbReference type="EMBL" id="KAJ1358469.1"/>
    </source>
</evidence>
<gene>
    <name evidence="4" type="primary">NRD-1</name>
    <name evidence="4" type="ORF">KIN20_016899</name>
</gene>
<dbReference type="GO" id="GO:0005634">
    <property type="term" value="C:nucleus"/>
    <property type="evidence" value="ECO:0007669"/>
    <property type="project" value="TreeGrafter"/>
</dbReference>
<dbReference type="InterPro" id="IPR008942">
    <property type="entry name" value="ENTH_VHS"/>
</dbReference>
<dbReference type="PANTHER" id="PTHR23140:SF4">
    <property type="entry name" value="PROTEIN CBR-NRD-1"/>
    <property type="match status" value="1"/>
</dbReference>
<dbReference type="PROSITE" id="PS51391">
    <property type="entry name" value="CID"/>
    <property type="match status" value="1"/>
</dbReference>
<keyword evidence="5" id="KW-1185">Reference proteome</keyword>
<evidence type="ECO:0000256" key="2">
    <source>
        <dbReference type="SAM" id="MobiDB-lite"/>
    </source>
</evidence>
<name>A0AAD5N5V2_PARTN</name>
<dbReference type="PANTHER" id="PTHR23140">
    <property type="entry name" value="RNA PROCESSING PROTEIN LD23810P"/>
    <property type="match status" value="1"/>
</dbReference>
<feature type="region of interest" description="Disordered" evidence="2">
    <location>
        <begin position="162"/>
        <end position="215"/>
    </location>
</feature>
<dbReference type="AlphaFoldDB" id="A0AAD5N5V2"/>
<dbReference type="SMART" id="SM00582">
    <property type="entry name" value="RPR"/>
    <property type="match status" value="1"/>
</dbReference>
<dbReference type="Proteomes" id="UP001196413">
    <property type="component" value="Unassembled WGS sequence"/>
</dbReference>
<evidence type="ECO:0000313" key="5">
    <source>
        <dbReference type="Proteomes" id="UP001196413"/>
    </source>
</evidence>
<dbReference type="InterPro" id="IPR006569">
    <property type="entry name" value="CID_dom"/>
</dbReference>
<feature type="compositionally biased region" description="Low complexity" evidence="2">
    <location>
        <begin position="181"/>
        <end position="197"/>
    </location>
</feature>
<protein>
    <submittedName>
        <fullName evidence="4">Protein NRD1</fullName>
    </submittedName>
</protein>
<evidence type="ECO:0000259" key="3">
    <source>
        <dbReference type="PROSITE" id="PS51391"/>
    </source>
</evidence>